<accession>A0A897N605</accession>
<dbReference type="EMBL" id="CP064788">
    <property type="protein sequence ID" value="QSG07708.1"/>
    <property type="molecule type" value="Genomic_DNA"/>
</dbReference>
<name>A0A897N605_9EURY</name>
<evidence type="ECO:0000313" key="1">
    <source>
        <dbReference type="EMBL" id="QSG07708.1"/>
    </source>
</evidence>
<protein>
    <submittedName>
        <fullName evidence="1">Uncharacterized protein</fullName>
    </submittedName>
</protein>
<proteinExistence type="predicted"/>
<dbReference type="Proteomes" id="UP000662973">
    <property type="component" value="Chromosome"/>
</dbReference>
<dbReference type="KEGG" id="hds:HSR122_0295"/>
<reference evidence="1 2" key="1">
    <citation type="submission" date="2020-11" db="EMBL/GenBank/DDBJ databases">
        <title>Carbohydrate-dependent, anaerobic sulfur respiration: A novel catabolism in halophilic archaea.</title>
        <authorList>
            <person name="Sorokin D.Y."/>
            <person name="Messina E."/>
            <person name="Smedile F."/>
            <person name="La Cono V."/>
            <person name="Hallsworth J.E."/>
            <person name="Yakimov M.M."/>
        </authorList>
    </citation>
    <scope>NUCLEOTIDE SEQUENCE [LARGE SCALE GENOMIC DNA]</scope>
    <source>
        <strain evidence="1 2">HSR12-2</strain>
    </source>
</reference>
<evidence type="ECO:0000313" key="2">
    <source>
        <dbReference type="Proteomes" id="UP000662973"/>
    </source>
</evidence>
<keyword evidence="2" id="KW-1185">Reference proteome</keyword>
<gene>
    <name evidence="1" type="ORF">HSR122_0295</name>
</gene>
<sequence>MHARSSGDISTGQYVFPRSIRTRLDRFDHRFSKARRRVLAGVDTSRHTRIHSRIETLRCSGRGIGLLDLILLTV</sequence>
<dbReference type="AlphaFoldDB" id="A0A897N605"/>
<organism evidence="1 2">
    <name type="scientific">Halapricum desulfuricans</name>
    <dbReference type="NCBI Taxonomy" id="2841257"/>
    <lineage>
        <taxon>Archaea</taxon>
        <taxon>Methanobacteriati</taxon>
        <taxon>Methanobacteriota</taxon>
        <taxon>Stenosarchaea group</taxon>
        <taxon>Halobacteria</taxon>
        <taxon>Halobacteriales</taxon>
        <taxon>Haloarculaceae</taxon>
        <taxon>Halapricum</taxon>
    </lineage>
</organism>